<keyword evidence="1" id="KW-0472">Membrane</keyword>
<keyword evidence="1" id="KW-0812">Transmembrane</keyword>
<organism evidence="3 4">
    <name type="scientific">Actomonas aquatica</name>
    <dbReference type="NCBI Taxonomy" id="2866162"/>
    <lineage>
        <taxon>Bacteria</taxon>
        <taxon>Pseudomonadati</taxon>
        <taxon>Verrucomicrobiota</taxon>
        <taxon>Opitutia</taxon>
        <taxon>Opitutales</taxon>
        <taxon>Opitutaceae</taxon>
        <taxon>Actomonas</taxon>
    </lineage>
</organism>
<evidence type="ECO:0000313" key="4">
    <source>
        <dbReference type="Proteomes" id="UP000738431"/>
    </source>
</evidence>
<evidence type="ECO:0000313" key="3">
    <source>
        <dbReference type="EMBL" id="WRQ86208.1"/>
    </source>
</evidence>
<reference evidence="3 4" key="2">
    <citation type="submission" date="2023-12" db="EMBL/GenBank/DDBJ databases">
        <title>Description of an unclassified Opitutus bacterium of Verrucomicrobiota.</title>
        <authorList>
            <person name="Zhang D.-F."/>
        </authorList>
    </citation>
    <scope>NUCLEOTIDE SEQUENCE [LARGE SCALE GENOMIC DNA]</scope>
    <source>
        <strain evidence="3 4">WL0086</strain>
    </source>
</reference>
<protein>
    <submittedName>
        <fullName evidence="3">DUF2892 domain-containing protein</fullName>
    </submittedName>
</protein>
<name>A0ABZ1C4G4_9BACT</name>
<dbReference type="EMBL" id="CP139781">
    <property type="protein sequence ID" value="WRQ86208.1"/>
    <property type="molecule type" value="Genomic_DNA"/>
</dbReference>
<proteinExistence type="predicted"/>
<gene>
    <name evidence="3" type="ORF">K1X11_015440</name>
</gene>
<keyword evidence="4" id="KW-1185">Reference proteome</keyword>
<sequence>MTCNVGSADRIARIILGLAALGAGFYFESLWGLIGLVPLFTAVLRWCPLYVPLKLSTAKKDATES</sequence>
<dbReference type="RefSeq" id="WP_221031136.1">
    <property type="nucleotide sequence ID" value="NZ_CP139781.1"/>
</dbReference>
<feature type="domain" description="Inner membrane protein YgaP-like transmembrane" evidence="2">
    <location>
        <begin position="1"/>
        <end position="60"/>
    </location>
</feature>
<evidence type="ECO:0000259" key="2">
    <source>
        <dbReference type="Pfam" id="PF11127"/>
    </source>
</evidence>
<accession>A0ABZ1C4G4</accession>
<dbReference type="Proteomes" id="UP000738431">
    <property type="component" value="Chromosome"/>
</dbReference>
<reference evidence="3 4" key="1">
    <citation type="submission" date="2021-08" db="EMBL/GenBank/DDBJ databases">
        <authorList>
            <person name="Zhang D."/>
            <person name="Zhang A."/>
            <person name="Wang L."/>
        </authorList>
    </citation>
    <scope>NUCLEOTIDE SEQUENCE [LARGE SCALE GENOMIC DNA]</scope>
    <source>
        <strain evidence="3 4">WL0086</strain>
    </source>
</reference>
<keyword evidence="1" id="KW-1133">Transmembrane helix</keyword>
<evidence type="ECO:0000256" key="1">
    <source>
        <dbReference type="SAM" id="Phobius"/>
    </source>
</evidence>
<dbReference type="Pfam" id="PF11127">
    <property type="entry name" value="YgaP-like_TM"/>
    <property type="match status" value="1"/>
</dbReference>
<dbReference type="InterPro" id="IPR021309">
    <property type="entry name" value="YgaP-like_TM"/>
</dbReference>
<feature type="transmembrane region" description="Helical" evidence="1">
    <location>
        <begin position="12"/>
        <end position="27"/>
    </location>
</feature>